<dbReference type="Pfam" id="PF13456">
    <property type="entry name" value="RVT_3"/>
    <property type="match status" value="1"/>
</dbReference>
<proteinExistence type="predicted"/>
<organism evidence="3 4">
    <name type="scientific">Gossypium raimondii</name>
    <name type="common">Peruvian cotton</name>
    <name type="synonym">Gossypium klotzschianum subsp. raimondii</name>
    <dbReference type="NCBI Taxonomy" id="29730"/>
    <lineage>
        <taxon>Eukaryota</taxon>
        <taxon>Viridiplantae</taxon>
        <taxon>Streptophyta</taxon>
        <taxon>Embryophyta</taxon>
        <taxon>Tracheophyta</taxon>
        <taxon>Spermatophyta</taxon>
        <taxon>Magnoliopsida</taxon>
        <taxon>eudicotyledons</taxon>
        <taxon>Gunneridae</taxon>
        <taxon>Pentapetalae</taxon>
        <taxon>rosids</taxon>
        <taxon>malvids</taxon>
        <taxon>Malvales</taxon>
        <taxon>Malvaceae</taxon>
        <taxon>Malvoideae</taxon>
        <taxon>Gossypium</taxon>
    </lineage>
</organism>
<gene>
    <name evidence="3" type="ORF">Gorai_024760</name>
</gene>
<sequence length="190" mass="21396">RLTWKLQTLPKIRIFCWGLGHDILPTYEKIYGIWREINSTCPRCGIKKETLLHTMKNCPKAQAVLVYGGLNNNLIEGSYGREIDVPKTSCGESLEEARTGVVTINFDAIANGKNISFGLVARDHDGFVLGGRAGVMDKNVQAEWAEVHELEESISFARTKNWLKLQFESNCVNLVNRLNRTKADFSTMGY</sequence>
<evidence type="ECO:0000313" key="4">
    <source>
        <dbReference type="Proteomes" id="UP000593578"/>
    </source>
</evidence>
<feature type="domain" description="Reverse transcriptase zinc-binding" evidence="2">
    <location>
        <begin position="2"/>
        <end position="63"/>
    </location>
</feature>
<dbReference type="GO" id="GO:0004523">
    <property type="term" value="F:RNA-DNA hybrid ribonuclease activity"/>
    <property type="evidence" value="ECO:0007669"/>
    <property type="project" value="InterPro"/>
</dbReference>
<feature type="domain" description="RNase H type-1" evidence="1">
    <location>
        <begin position="106"/>
        <end position="183"/>
    </location>
</feature>
<evidence type="ECO:0000259" key="2">
    <source>
        <dbReference type="Pfam" id="PF13966"/>
    </source>
</evidence>
<dbReference type="GO" id="GO:0003676">
    <property type="term" value="F:nucleic acid binding"/>
    <property type="evidence" value="ECO:0007669"/>
    <property type="project" value="InterPro"/>
</dbReference>
<dbReference type="EMBL" id="JABEZZ010000003">
    <property type="protein sequence ID" value="MBA0582623.1"/>
    <property type="molecule type" value="Genomic_DNA"/>
</dbReference>
<evidence type="ECO:0008006" key="5">
    <source>
        <dbReference type="Google" id="ProtNLM"/>
    </source>
</evidence>
<dbReference type="PANTHER" id="PTHR47074">
    <property type="entry name" value="BNAC02G40300D PROTEIN"/>
    <property type="match status" value="1"/>
</dbReference>
<dbReference type="PANTHER" id="PTHR47074:SF48">
    <property type="entry name" value="POLYNUCLEOTIDYL TRANSFERASE, RIBONUCLEASE H-LIKE SUPERFAMILY PROTEIN"/>
    <property type="match status" value="1"/>
</dbReference>
<comment type="caution">
    <text evidence="3">The sequence shown here is derived from an EMBL/GenBank/DDBJ whole genome shotgun (WGS) entry which is preliminary data.</text>
</comment>
<dbReference type="AlphaFoldDB" id="A0A7J8P0B0"/>
<dbReference type="Pfam" id="PF13966">
    <property type="entry name" value="zf-RVT"/>
    <property type="match status" value="1"/>
</dbReference>
<dbReference type="Proteomes" id="UP000593578">
    <property type="component" value="Unassembled WGS sequence"/>
</dbReference>
<evidence type="ECO:0000313" key="3">
    <source>
        <dbReference type="EMBL" id="MBA0582623.1"/>
    </source>
</evidence>
<dbReference type="InterPro" id="IPR002156">
    <property type="entry name" value="RNaseH_domain"/>
</dbReference>
<accession>A0A7J8P0B0</accession>
<dbReference type="InterPro" id="IPR052929">
    <property type="entry name" value="RNase_H-like_EbsB-rel"/>
</dbReference>
<dbReference type="InterPro" id="IPR026960">
    <property type="entry name" value="RVT-Znf"/>
</dbReference>
<name>A0A7J8P0B0_GOSRA</name>
<protein>
    <recommendedName>
        <fullName evidence="5">RNase H type-1 domain-containing protein</fullName>
    </recommendedName>
</protein>
<evidence type="ECO:0000259" key="1">
    <source>
        <dbReference type="Pfam" id="PF13456"/>
    </source>
</evidence>
<reference evidence="3 4" key="1">
    <citation type="journal article" date="2019" name="Genome Biol. Evol.">
        <title>Insights into the evolution of the New World diploid cottons (Gossypium, subgenus Houzingenia) based on genome sequencing.</title>
        <authorList>
            <person name="Grover C.E."/>
            <person name="Arick M.A. 2nd"/>
            <person name="Thrash A."/>
            <person name="Conover J.L."/>
            <person name="Sanders W.S."/>
            <person name="Peterson D.G."/>
            <person name="Frelichowski J.E."/>
            <person name="Scheffler J.A."/>
            <person name="Scheffler B.E."/>
            <person name="Wendel J.F."/>
        </authorList>
    </citation>
    <scope>NUCLEOTIDE SEQUENCE [LARGE SCALE GENOMIC DNA]</scope>
    <source>
        <strain evidence="3">8</strain>
        <tissue evidence="3">Leaf</tissue>
    </source>
</reference>
<feature type="non-terminal residue" evidence="3">
    <location>
        <position position="190"/>
    </location>
</feature>